<dbReference type="Pfam" id="PF00072">
    <property type="entry name" value="Response_reg"/>
    <property type="match status" value="1"/>
</dbReference>
<name>R8Q8K0_BACCE</name>
<keyword evidence="3" id="KW-0805">Transcription regulation</keyword>
<evidence type="ECO:0000313" key="10">
    <source>
        <dbReference type="EMBL" id="EOP67431.1"/>
    </source>
</evidence>
<dbReference type="GO" id="GO:0000976">
    <property type="term" value="F:transcription cis-regulatory region binding"/>
    <property type="evidence" value="ECO:0007669"/>
    <property type="project" value="TreeGrafter"/>
</dbReference>
<dbReference type="PROSITE" id="PS50110">
    <property type="entry name" value="RESPONSE_REGULATORY"/>
    <property type="match status" value="1"/>
</dbReference>
<proteinExistence type="predicted"/>
<dbReference type="Gene3D" id="3.40.50.2300">
    <property type="match status" value="1"/>
</dbReference>
<organism evidence="10 11">
    <name type="scientific">Bacillus cereus VD118</name>
    <dbReference type="NCBI Taxonomy" id="1053231"/>
    <lineage>
        <taxon>Bacteria</taxon>
        <taxon>Bacillati</taxon>
        <taxon>Bacillota</taxon>
        <taxon>Bacilli</taxon>
        <taxon>Bacillales</taxon>
        <taxon>Bacillaceae</taxon>
        <taxon>Bacillus</taxon>
        <taxon>Bacillus cereus group</taxon>
    </lineage>
</organism>
<dbReference type="HOGENOM" id="CLU_000445_30_4_9"/>
<evidence type="ECO:0000256" key="3">
    <source>
        <dbReference type="ARBA" id="ARBA00023015"/>
    </source>
</evidence>
<dbReference type="PANTHER" id="PTHR48111">
    <property type="entry name" value="REGULATOR OF RPOS"/>
    <property type="match status" value="1"/>
</dbReference>
<evidence type="ECO:0000259" key="8">
    <source>
        <dbReference type="PROSITE" id="PS50110"/>
    </source>
</evidence>
<dbReference type="GO" id="GO:0005829">
    <property type="term" value="C:cytosol"/>
    <property type="evidence" value="ECO:0007669"/>
    <property type="project" value="TreeGrafter"/>
</dbReference>
<dbReference type="Pfam" id="PF00486">
    <property type="entry name" value="Trans_reg_C"/>
    <property type="match status" value="1"/>
</dbReference>
<feature type="modified residue" description="4-aspartylphosphate" evidence="6">
    <location>
        <position position="52"/>
    </location>
</feature>
<dbReference type="Proteomes" id="UP000014019">
    <property type="component" value="Unassembled WGS sequence"/>
</dbReference>
<evidence type="ECO:0000256" key="7">
    <source>
        <dbReference type="PROSITE-ProRule" id="PRU01091"/>
    </source>
</evidence>
<reference evidence="10 11" key="1">
    <citation type="submission" date="2012-12" db="EMBL/GenBank/DDBJ databases">
        <title>The Genome Sequence of Bacillus cereus VD118.</title>
        <authorList>
            <consortium name="The Broad Institute Genome Sequencing Platform"/>
            <consortium name="The Broad Institute Genome Sequencing Center for Infectious Disease"/>
            <person name="Feldgarden M."/>
            <person name="Van der Auwera G.A."/>
            <person name="Mahillon J."/>
            <person name="Duprez V."/>
            <person name="Timmery S."/>
            <person name="Mattelet C."/>
            <person name="Dierick K."/>
            <person name="Sun M."/>
            <person name="Yu Z."/>
            <person name="Zhu L."/>
            <person name="Hu X."/>
            <person name="Shank E.B."/>
            <person name="Swiecicka I."/>
            <person name="Hansen B.M."/>
            <person name="Andrup L."/>
            <person name="Walker B."/>
            <person name="Young S.K."/>
            <person name="Zeng Q."/>
            <person name="Gargeya S."/>
            <person name="Fitzgerald M."/>
            <person name="Haas B."/>
            <person name="Abouelleil A."/>
            <person name="Alvarado L."/>
            <person name="Arachchi H.M."/>
            <person name="Berlin A.M."/>
            <person name="Chapman S.B."/>
            <person name="Dewar J."/>
            <person name="Goldberg J."/>
            <person name="Griggs A."/>
            <person name="Gujja S."/>
            <person name="Hansen M."/>
            <person name="Howarth C."/>
            <person name="Imamovic A."/>
            <person name="Larimer J."/>
            <person name="McCowan C."/>
            <person name="Murphy C."/>
            <person name="Neiman D."/>
            <person name="Pearson M."/>
            <person name="Priest M."/>
            <person name="Roberts A."/>
            <person name="Saif S."/>
            <person name="Shea T."/>
            <person name="Sisk P."/>
            <person name="Sykes S."/>
            <person name="Wortman J."/>
            <person name="Nusbaum C."/>
            <person name="Birren B."/>
        </authorList>
    </citation>
    <scope>NUCLEOTIDE SEQUENCE [LARGE SCALE GENOMIC DNA]</scope>
    <source>
        <strain evidence="10 11">VD118</strain>
    </source>
</reference>
<dbReference type="GO" id="GO:0006355">
    <property type="term" value="P:regulation of DNA-templated transcription"/>
    <property type="evidence" value="ECO:0007669"/>
    <property type="project" value="InterPro"/>
</dbReference>
<keyword evidence="5" id="KW-0804">Transcription</keyword>
<dbReference type="PANTHER" id="PTHR48111:SF73">
    <property type="entry name" value="ALKALINE PHOSPHATASE SYNTHESIS TRANSCRIPTIONAL REGULATORY PROTEIN PHOP"/>
    <property type="match status" value="1"/>
</dbReference>
<dbReference type="AlphaFoldDB" id="R8Q8K0"/>
<dbReference type="CDD" id="cd17574">
    <property type="entry name" value="REC_OmpR"/>
    <property type="match status" value="1"/>
</dbReference>
<evidence type="ECO:0008006" key="12">
    <source>
        <dbReference type="Google" id="ProtNLM"/>
    </source>
</evidence>
<dbReference type="RefSeq" id="WP_016105765.1">
    <property type="nucleotide sequence ID" value="NZ_KB976799.1"/>
</dbReference>
<evidence type="ECO:0000256" key="4">
    <source>
        <dbReference type="ARBA" id="ARBA00023125"/>
    </source>
</evidence>
<evidence type="ECO:0000256" key="5">
    <source>
        <dbReference type="ARBA" id="ARBA00023163"/>
    </source>
</evidence>
<evidence type="ECO:0000256" key="2">
    <source>
        <dbReference type="ARBA" id="ARBA00023012"/>
    </source>
</evidence>
<comment type="caution">
    <text evidence="10">The sequence shown here is derived from an EMBL/GenBank/DDBJ whole genome shotgun (WGS) entry which is preliminary data.</text>
</comment>
<dbReference type="InterPro" id="IPR036388">
    <property type="entry name" value="WH-like_DNA-bd_sf"/>
</dbReference>
<dbReference type="PROSITE" id="PS51755">
    <property type="entry name" value="OMPR_PHOB"/>
    <property type="match status" value="1"/>
</dbReference>
<keyword evidence="1 6" id="KW-0597">Phosphoprotein</keyword>
<dbReference type="InterPro" id="IPR001867">
    <property type="entry name" value="OmpR/PhoB-type_DNA-bd"/>
</dbReference>
<dbReference type="CDD" id="cd00383">
    <property type="entry name" value="trans_reg_C"/>
    <property type="match status" value="1"/>
</dbReference>
<evidence type="ECO:0000313" key="11">
    <source>
        <dbReference type="Proteomes" id="UP000014019"/>
    </source>
</evidence>
<dbReference type="InterPro" id="IPR001789">
    <property type="entry name" value="Sig_transdc_resp-reg_receiver"/>
</dbReference>
<dbReference type="InterPro" id="IPR011006">
    <property type="entry name" value="CheY-like_superfamily"/>
</dbReference>
<dbReference type="InterPro" id="IPR039420">
    <property type="entry name" value="WalR-like"/>
</dbReference>
<keyword evidence="4 7" id="KW-0238">DNA-binding</keyword>
<feature type="DNA-binding region" description="OmpR/PhoB-type" evidence="7">
    <location>
        <begin position="128"/>
        <end position="224"/>
    </location>
</feature>
<dbReference type="PATRIC" id="fig|1053231.3.peg.3790"/>
<protein>
    <recommendedName>
        <fullName evidence="12">Two-component system response regulator</fullName>
    </recommendedName>
</protein>
<sequence>MYKVLIIEDDKRIGNLIKDYFSKEGFQVILEEDGIEGYAAFNSNSVNLIILDVMLPSLDGFSIAKRIRKKSNVPIIMVTARSDDEDQLMGYEFKVDDYITKPFNPEILIAKAKNLLERLQLYKEKDNEDIFETSDLKVDFLKRRVFIENEESILEPKQFDILKYLILNKNKVISREELLNKLWGYDYFGSDRVVDTQIRKLRKNLGSKAYLIKTVFSVGYSFEEE</sequence>
<dbReference type="GO" id="GO:0000156">
    <property type="term" value="F:phosphorelay response regulator activity"/>
    <property type="evidence" value="ECO:0007669"/>
    <property type="project" value="TreeGrafter"/>
</dbReference>
<dbReference type="FunFam" id="3.40.50.2300:FF:000001">
    <property type="entry name" value="DNA-binding response regulator PhoB"/>
    <property type="match status" value="1"/>
</dbReference>
<dbReference type="SUPFAM" id="SSF52172">
    <property type="entry name" value="CheY-like"/>
    <property type="match status" value="1"/>
</dbReference>
<keyword evidence="2" id="KW-0902">Two-component regulatory system</keyword>
<gene>
    <name evidence="10" type="ORF">IIQ_05384</name>
</gene>
<evidence type="ECO:0000256" key="6">
    <source>
        <dbReference type="PROSITE-ProRule" id="PRU00169"/>
    </source>
</evidence>
<dbReference type="Gene3D" id="1.10.10.10">
    <property type="entry name" value="Winged helix-like DNA-binding domain superfamily/Winged helix DNA-binding domain"/>
    <property type="match status" value="1"/>
</dbReference>
<feature type="domain" description="Response regulatory" evidence="8">
    <location>
        <begin position="3"/>
        <end position="116"/>
    </location>
</feature>
<dbReference type="GO" id="GO:0032993">
    <property type="term" value="C:protein-DNA complex"/>
    <property type="evidence" value="ECO:0007669"/>
    <property type="project" value="TreeGrafter"/>
</dbReference>
<dbReference type="SMART" id="SM00448">
    <property type="entry name" value="REC"/>
    <property type="match status" value="1"/>
</dbReference>
<dbReference type="EMBL" id="AHEZ01000054">
    <property type="protein sequence ID" value="EOP67431.1"/>
    <property type="molecule type" value="Genomic_DNA"/>
</dbReference>
<feature type="domain" description="OmpR/PhoB-type" evidence="9">
    <location>
        <begin position="128"/>
        <end position="224"/>
    </location>
</feature>
<evidence type="ECO:0000259" key="9">
    <source>
        <dbReference type="PROSITE" id="PS51755"/>
    </source>
</evidence>
<dbReference type="SMART" id="SM00862">
    <property type="entry name" value="Trans_reg_C"/>
    <property type="match status" value="1"/>
</dbReference>
<evidence type="ECO:0000256" key="1">
    <source>
        <dbReference type="ARBA" id="ARBA00022553"/>
    </source>
</evidence>
<accession>R8Q8K0</accession>